<keyword evidence="2 9" id="KW-0813">Transport</keyword>
<organism evidence="11 12">
    <name type="scientific">Paracoccus rhizosphaerae</name>
    <dbReference type="NCBI Taxonomy" id="1133347"/>
    <lineage>
        <taxon>Bacteria</taxon>
        <taxon>Pseudomonadati</taxon>
        <taxon>Pseudomonadota</taxon>
        <taxon>Alphaproteobacteria</taxon>
        <taxon>Rhodobacterales</taxon>
        <taxon>Paracoccaceae</taxon>
        <taxon>Paracoccus</taxon>
    </lineage>
</organism>
<protein>
    <recommendedName>
        <fullName evidence="9">TRAP transporter small permease protein</fullName>
    </recommendedName>
</protein>
<reference evidence="11 12" key="1">
    <citation type="submission" date="2024-09" db="EMBL/GenBank/DDBJ databases">
        <authorList>
            <person name="Sun Q."/>
            <person name="Mori K."/>
        </authorList>
    </citation>
    <scope>NUCLEOTIDE SEQUENCE [LARGE SCALE GENOMIC DNA]</scope>
    <source>
        <strain evidence="11 12">CCM 7904</strain>
    </source>
</reference>
<dbReference type="InterPro" id="IPR007387">
    <property type="entry name" value="TRAP_DctQ"/>
</dbReference>
<keyword evidence="7 9" id="KW-0472">Membrane</keyword>
<dbReference type="InterPro" id="IPR055348">
    <property type="entry name" value="DctQ"/>
</dbReference>
<feature type="transmembrane region" description="Helical" evidence="9">
    <location>
        <begin position="64"/>
        <end position="89"/>
    </location>
</feature>
<feature type="transmembrane region" description="Helical" evidence="9">
    <location>
        <begin position="101"/>
        <end position="121"/>
    </location>
</feature>
<dbReference type="PANTHER" id="PTHR35011:SF2">
    <property type="entry name" value="2,3-DIKETO-L-GULONATE TRAP TRANSPORTER SMALL PERMEASE PROTEIN YIAM"/>
    <property type="match status" value="1"/>
</dbReference>
<evidence type="ECO:0000256" key="7">
    <source>
        <dbReference type="ARBA" id="ARBA00023136"/>
    </source>
</evidence>
<evidence type="ECO:0000256" key="8">
    <source>
        <dbReference type="ARBA" id="ARBA00038436"/>
    </source>
</evidence>
<proteinExistence type="inferred from homology"/>
<evidence type="ECO:0000313" key="12">
    <source>
        <dbReference type="Proteomes" id="UP001589795"/>
    </source>
</evidence>
<evidence type="ECO:0000256" key="3">
    <source>
        <dbReference type="ARBA" id="ARBA00022475"/>
    </source>
</evidence>
<feature type="transmembrane region" description="Helical" evidence="9">
    <location>
        <begin position="29"/>
        <end position="52"/>
    </location>
</feature>
<keyword evidence="4 9" id="KW-0997">Cell inner membrane</keyword>
<comment type="caution">
    <text evidence="11">The sequence shown here is derived from an EMBL/GenBank/DDBJ whole genome shotgun (WGS) entry which is preliminary data.</text>
</comment>
<dbReference type="RefSeq" id="WP_265508117.1">
    <property type="nucleotide sequence ID" value="NZ_JAOTBE010000057.1"/>
</dbReference>
<dbReference type="Proteomes" id="UP001589795">
    <property type="component" value="Unassembled WGS sequence"/>
</dbReference>
<keyword evidence="5 9" id="KW-0812">Transmembrane</keyword>
<evidence type="ECO:0000259" key="10">
    <source>
        <dbReference type="Pfam" id="PF04290"/>
    </source>
</evidence>
<keyword evidence="6 9" id="KW-1133">Transmembrane helix</keyword>
<feature type="transmembrane region" description="Helical" evidence="9">
    <location>
        <begin position="141"/>
        <end position="163"/>
    </location>
</feature>
<evidence type="ECO:0000256" key="6">
    <source>
        <dbReference type="ARBA" id="ARBA00022989"/>
    </source>
</evidence>
<dbReference type="EMBL" id="JBHLWQ010000116">
    <property type="protein sequence ID" value="MFC0201101.1"/>
    <property type="molecule type" value="Genomic_DNA"/>
</dbReference>
<evidence type="ECO:0000313" key="11">
    <source>
        <dbReference type="EMBL" id="MFC0201101.1"/>
    </source>
</evidence>
<feature type="domain" description="Tripartite ATP-independent periplasmic transporters DctQ component" evidence="10">
    <location>
        <begin position="38"/>
        <end position="166"/>
    </location>
</feature>
<comment type="subcellular location">
    <subcellularLocation>
        <location evidence="1 9">Cell inner membrane</location>
        <topology evidence="1 9">Multi-pass membrane protein</topology>
    </subcellularLocation>
</comment>
<dbReference type="Pfam" id="PF04290">
    <property type="entry name" value="DctQ"/>
    <property type="match status" value="1"/>
</dbReference>
<evidence type="ECO:0000256" key="9">
    <source>
        <dbReference type="RuleBase" id="RU369079"/>
    </source>
</evidence>
<gene>
    <name evidence="11" type="ORF">ACFFIZ_12505</name>
</gene>
<comment type="subunit">
    <text evidence="9">The complex comprises the extracytoplasmic solute receptor protein and the two transmembrane proteins.</text>
</comment>
<evidence type="ECO:0000256" key="4">
    <source>
        <dbReference type="ARBA" id="ARBA00022519"/>
    </source>
</evidence>
<accession>A0ABV6CMB2</accession>
<keyword evidence="3" id="KW-1003">Cell membrane</keyword>
<keyword evidence="12" id="KW-1185">Reference proteome</keyword>
<comment type="function">
    <text evidence="9">Part of the tripartite ATP-independent periplasmic (TRAP) transport system.</text>
</comment>
<evidence type="ECO:0000256" key="5">
    <source>
        <dbReference type="ARBA" id="ARBA00022692"/>
    </source>
</evidence>
<comment type="similarity">
    <text evidence="8 9">Belongs to the TRAP transporter small permease family.</text>
</comment>
<sequence>MSRNVQGDSVPLLRTARGLAGMIELSGKLIAVSCLGFMFVALLVNVILRYAFAGGIPWAYEVHALLLPWLVAGGVVIAAANGANIAITLLPNMLGARGGRLLLGVVQALIMIISIAVLISSQPILRAAQFQTLSTLGISQWWGYSSLVFAFGGMAAIAAIDILRVIFAGLTWDSDPGHNSLS</sequence>
<name>A0ABV6CMB2_9RHOB</name>
<evidence type="ECO:0000256" key="2">
    <source>
        <dbReference type="ARBA" id="ARBA00022448"/>
    </source>
</evidence>
<evidence type="ECO:0000256" key="1">
    <source>
        <dbReference type="ARBA" id="ARBA00004429"/>
    </source>
</evidence>
<dbReference type="PANTHER" id="PTHR35011">
    <property type="entry name" value="2,3-DIKETO-L-GULONATE TRAP TRANSPORTER SMALL PERMEASE PROTEIN YIAM"/>
    <property type="match status" value="1"/>
</dbReference>